<dbReference type="GO" id="GO:0008168">
    <property type="term" value="F:methyltransferase activity"/>
    <property type="evidence" value="ECO:0007669"/>
    <property type="project" value="UniProtKB-KW"/>
</dbReference>
<evidence type="ECO:0000313" key="2">
    <source>
        <dbReference type="Proteomes" id="UP000509702"/>
    </source>
</evidence>
<keyword evidence="2" id="KW-1185">Reference proteome</keyword>
<dbReference type="Proteomes" id="UP000509702">
    <property type="component" value="Plasmid unnamed1"/>
</dbReference>
<dbReference type="InterPro" id="IPR029063">
    <property type="entry name" value="SAM-dependent_MTases_sf"/>
</dbReference>
<reference evidence="1 2" key="1">
    <citation type="submission" date="2020-06" db="EMBL/GenBank/DDBJ databases">
        <title>Complete genome of Azosprillum oryzae KACC14407.</title>
        <authorList>
            <person name="Kim M."/>
            <person name="Park Y.-J."/>
            <person name="Shin J.-H."/>
        </authorList>
    </citation>
    <scope>NUCLEOTIDE SEQUENCE [LARGE SCALE GENOMIC DNA]</scope>
    <source>
        <strain evidence="1 2">KACC 14407</strain>
        <plasmid evidence="1 2">unnamed1</plasmid>
    </source>
</reference>
<evidence type="ECO:0000313" key="1">
    <source>
        <dbReference type="EMBL" id="QKS49055.1"/>
    </source>
</evidence>
<dbReference type="AlphaFoldDB" id="A0A6N1ABF9"/>
<geneLocation type="plasmid" evidence="1 2">
    <name>unnamed1</name>
</geneLocation>
<name>A0A6N1ABF9_9PROT</name>
<sequence>MTILVTEARKTNAIRGDAFMERHFSGLVLDIGCGDDPVVPHARRFDRQDGDANRILDHLAPAQFDCVHSSHCLEHMSDVPAALAQWWALVKPGGVLVLVVPHEDLYEQGVWPSLFNSDHKASFRLDSPASWSPVSHELRALLSALPDAAIEEIAVQDHGYDHGLRRPIGAWGRGLYALGSWRSAVMRRLFGGGAAVGWADRLLTRLEQGLGRPVAQTDGAALAQIQAVVRKTAASGPPAA</sequence>
<keyword evidence="1" id="KW-0808">Transferase</keyword>
<dbReference type="Gene3D" id="3.40.50.150">
    <property type="entry name" value="Vaccinia Virus protein VP39"/>
    <property type="match status" value="1"/>
</dbReference>
<dbReference type="KEGG" id="aoz:HUE56_00660"/>
<dbReference type="EMBL" id="CP054615">
    <property type="protein sequence ID" value="QKS49055.1"/>
    <property type="molecule type" value="Genomic_DNA"/>
</dbReference>
<organism evidence="1 2">
    <name type="scientific">Azospirillum oryzae</name>
    <dbReference type="NCBI Taxonomy" id="286727"/>
    <lineage>
        <taxon>Bacteria</taxon>
        <taxon>Pseudomonadati</taxon>
        <taxon>Pseudomonadota</taxon>
        <taxon>Alphaproteobacteria</taxon>
        <taxon>Rhodospirillales</taxon>
        <taxon>Azospirillaceae</taxon>
        <taxon>Azospirillum</taxon>
    </lineage>
</organism>
<protein>
    <submittedName>
        <fullName evidence="1">Methyltransferase domain-containing protein</fullName>
    </submittedName>
</protein>
<keyword evidence="1" id="KW-0489">Methyltransferase</keyword>
<dbReference type="SUPFAM" id="SSF53335">
    <property type="entry name" value="S-adenosyl-L-methionine-dependent methyltransferases"/>
    <property type="match status" value="1"/>
</dbReference>
<dbReference type="GO" id="GO:0032259">
    <property type="term" value="P:methylation"/>
    <property type="evidence" value="ECO:0007669"/>
    <property type="project" value="UniProtKB-KW"/>
</dbReference>
<gene>
    <name evidence="1" type="ORF">HUE56_00660</name>
</gene>
<dbReference type="OrthoDB" id="7537532at2"/>
<accession>A0A6N1ABF9</accession>
<dbReference type="RefSeq" id="WP_149200328.1">
    <property type="nucleotide sequence ID" value="NZ_BSOV01000070.1"/>
</dbReference>
<keyword evidence="1" id="KW-0614">Plasmid</keyword>
<dbReference type="Pfam" id="PF13489">
    <property type="entry name" value="Methyltransf_23"/>
    <property type="match status" value="1"/>
</dbReference>
<proteinExistence type="predicted"/>
<dbReference type="CDD" id="cd02440">
    <property type="entry name" value="AdoMet_MTases"/>
    <property type="match status" value="1"/>
</dbReference>